<dbReference type="PANTHER" id="PTHR43664">
    <property type="entry name" value="MONOAMINE OXIDASE-RELATED"/>
    <property type="match status" value="1"/>
</dbReference>
<organism evidence="1 2">
    <name type="scientific">Microbacterium suwonense</name>
    <dbReference type="NCBI Taxonomy" id="683047"/>
    <lineage>
        <taxon>Bacteria</taxon>
        <taxon>Bacillati</taxon>
        <taxon>Actinomycetota</taxon>
        <taxon>Actinomycetes</taxon>
        <taxon>Micrococcales</taxon>
        <taxon>Microbacteriaceae</taxon>
        <taxon>Microbacterium</taxon>
    </lineage>
</organism>
<dbReference type="Proteomes" id="UP001321543">
    <property type="component" value="Chromosome"/>
</dbReference>
<name>A0ABN6X3K3_9MICO</name>
<dbReference type="Pfam" id="PF19315">
    <property type="entry name" value="MC_hydratase"/>
    <property type="match status" value="1"/>
</dbReference>
<dbReference type="EMBL" id="AP027728">
    <property type="protein sequence ID" value="BDZ39306.1"/>
    <property type="molecule type" value="Genomic_DNA"/>
</dbReference>
<evidence type="ECO:0000313" key="1">
    <source>
        <dbReference type="EMBL" id="BDZ39306.1"/>
    </source>
</evidence>
<dbReference type="InterPro" id="IPR048274">
    <property type="entry name" value="MC_hydratase"/>
</dbReference>
<dbReference type="InterPro" id="IPR052342">
    <property type="entry name" value="MCH/BMMD"/>
</dbReference>
<dbReference type="SUPFAM" id="SSF54637">
    <property type="entry name" value="Thioesterase/thiol ester dehydrase-isomerase"/>
    <property type="match status" value="1"/>
</dbReference>
<dbReference type="Gene3D" id="3.10.129.10">
    <property type="entry name" value="Hotdog Thioesterase"/>
    <property type="match status" value="1"/>
</dbReference>
<dbReference type="PANTHER" id="PTHR43664:SF1">
    <property type="entry name" value="BETA-METHYLMALYL-COA DEHYDRATASE"/>
    <property type="match status" value="1"/>
</dbReference>
<sequence>MDEMEPMAPKEWRGRYFEDMEVGDVYRSRLGRTIDQVDNTWFTLLTGNTNQVHFNAEFAAKTEFKEPLVNSCLTLSIVVGLSVADTSENAMANLAWDSISMPTPVFAGDTLWSESEVIGKRESQSRPHQGIVSIRTRGINQRGETVVQYLRTFMMYRRTAPQAASVFPDPVSDWAV</sequence>
<dbReference type="CDD" id="cd03451">
    <property type="entry name" value="FkbR2"/>
    <property type="match status" value="1"/>
</dbReference>
<accession>A0ABN6X3K3</accession>
<reference evidence="2" key="1">
    <citation type="journal article" date="2019" name="Int. J. Syst. Evol. Microbiol.">
        <title>The Global Catalogue of Microorganisms (GCM) 10K type strain sequencing project: providing services to taxonomists for standard genome sequencing and annotation.</title>
        <authorList>
            <consortium name="The Broad Institute Genomics Platform"/>
            <consortium name="The Broad Institute Genome Sequencing Center for Infectious Disease"/>
            <person name="Wu L."/>
            <person name="Ma J."/>
        </authorList>
    </citation>
    <scope>NUCLEOTIDE SEQUENCE [LARGE SCALE GENOMIC DNA]</scope>
    <source>
        <strain evidence="2">NBRC 106310</strain>
    </source>
</reference>
<gene>
    <name evidence="1" type="ORF">GCM10025863_19200</name>
</gene>
<dbReference type="InterPro" id="IPR029069">
    <property type="entry name" value="HotDog_dom_sf"/>
</dbReference>
<proteinExistence type="predicted"/>
<protein>
    <submittedName>
        <fullName evidence="1">Molybdenum cofactor biosynthesis protein MoeC</fullName>
    </submittedName>
</protein>
<keyword evidence="2" id="KW-1185">Reference proteome</keyword>
<dbReference type="RefSeq" id="WP_286299339.1">
    <property type="nucleotide sequence ID" value="NZ_AP027728.1"/>
</dbReference>
<evidence type="ECO:0000313" key="2">
    <source>
        <dbReference type="Proteomes" id="UP001321543"/>
    </source>
</evidence>